<dbReference type="EMBL" id="BGPR01000325">
    <property type="protein sequence ID" value="GBM13283.1"/>
    <property type="molecule type" value="Genomic_DNA"/>
</dbReference>
<dbReference type="OrthoDB" id="6426306at2759"/>
<evidence type="ECO:0000313" key="1">
    <source>
        <dbReference type="EMBL" id="GBM13283.1"/>
    </source>
</evidence>
<protein>
    <submittedName>
        <fullName evidence="1">Uncharacterized protein</fullName>
    </submittedName>
</protein>
<dbReference type="Gene3D" id="2.40.70.10">
    <property type="entry name" value="Acid Proteases"/>
    <property type="match status" value="1"/>
</dbReference>
<name>A0A4Y2D927_ARAVE</name>
<dbReference type="InterPro" id="IPR021109">
    <property type="entry name" value="Peptidase_aspartic_dom_sf"/>
</dbReference>
<sequence>MYDSGSQKSYIRKEIASVLGLAPLQQQLLPHALFGWERINKELHNVYKIELGSLDGNFNSNFDVVDHDIICNDVPSVSNGQWIDELKSMNIQMFDIEDNLGPIDVLIGADVAGRFLLEKEEFYLVD</sequence>
<organism evidence="1 2">
    <name type="scientific">Araneus ventricosus</name>
    <name type="common">Orbweaver spider</name>
    <name type="synonym">Epeira ventricosa</name>
    <dbReference type="NCBI Taxonomy" id="182803"/>
    <lineage>
        <taxon>Eukaryota</taxon>
        <taxon>Metazoa</taxon>
        <taxon>Ecdysozoa</taxon>
        <taxon>Arthropoda</taxon>
        <taxon>Chelicerata</taxon>
        <taxon>Arachnida</taxon>
        <taxon>Araneae</taxon>
        <taxon>Araneomorphae</taxon>
        <taxon>Entelegynae</taxon>
        <taxon>Araneoidea</taxon>
        <taxon>Araneidae</taxon>
        <taxon>Araneus</taxon>
    </lineage>
</organism>
<reference evidence="1 2" key="1">
    <citation type="journal article" date="2019" name="Sci. Rep.">
        <title>Orb-weaving spider Araneus ventricosus genome elucidates the spidroin gene catalogue.</title>
        <authorList>
            <person name="Kono N."/>
            <person name="Nakamura H."/>
            <person name="Ohtoshi R."/>
            <person name="Moran D.A.P."/>
            <person name="Shinohara A."/>
            <person name="Yoshida Y."/>
            <person name="Fujiwara M."/>
            <person name="Mori M."/>
            <person name="Tomita M."/>
            <person name="Arakawa K."/>
        </authorList>
    </citation>
    <scope>NUCLEOTIDE SEQUENCE [LARGE SCALE GENOMIC DNA]</scope>
</reference>
<comment type="caution">
    <text evidence="1">The sequence shown here is derived from an EMBL/GenBank/DDBJ whole genome shotgun (WGS) entry which is preliminary data.</text>
</comment>
<proteinExistence type="predicted"/>
<dbReference type="AlphaFoldDB" id="A0A4Y2D927"/>
<accession>A0A4Y2D927</accession>
<evidence type="ECO:0000313" key="2">
    <source>
        <dbReference type="Proteomes" id="UP000499080"/>
    </source>
</evidence>
<dbReference type="Proteomes" id="UP000499080">
    <property type="component" value="Unassembled WGS sequence"/>
</dbReference>
<keyword evidence="2" id="KW-1185">Reference proteome</keyword>
<gene>
    <name evidence="1" type="ORF">AVEN_226271_1</name>
</gene>